<keyword evidence="1" id="KW-0812">Transmembrane</keyword>
<dbReference type="InterPro" id="IPR016163">
    <property type="entry name" value="Ald_DH_C"/>
</dbReference>
<proteinExistence type="predicted"/>
<sequence>MPSTSIESAAVDGRARTPRFIQRQLANLHKAITTDAKIIQDAIVADTGAKLREAQLEIHLSISVVKELYDNFSVEEALSQEYRVARGQDWCDRNDAVGTIYLRPQSQNLVYSIVSPLANAIAAGNCVVIESNKPHQALSSKIAEIILQHLDRDTIAFVENLPEPPSKGVLLIDQTGEIPKINASSIHTPGSSARVVALVDRSSDIVSAASSIVQARTAFGGNSVYAPDIVLVNEFAMKEFVQAAKIALSISIEETKGQDITASQATCKIAGIGLTEKELRGSGANVVMRGDLGTIAIVEDRGSSLLQRKIYGACLILHSVRSLDDGIDLANLQYGTVAPRNKTLLACYHFGAPEAAKYTTQFIDSYASFVNHAPIELTVGPAAPIGFHPSATHRYRPAMFSVPKADCIAGDSASRSLASIFRAEAKAWSDVYEKQITSSLAPTRQKAGKVVGFFDQGLITGFVVFWVPVIASAVVGSGYGIRAGIRMTRS</sequence>
<dbReference type="InterPro" id="IPR016161">
    <property type="entry name" value="Ald_DH/histidinol_DH"/>
</dbReference>
<organism evidence="3 4">
    <name type="scientific">Aureobasidium pullulans</name>
    <name type="common">Black yeast</name>
    <name type="synonym">Pullularia pullulans</name>
    <dbReference type="NCBI Taxonomy" id="5580"/>
    <lineage>
        <taxon>Eukaryota</taxon>
        <taxon>Fungi</taxon>
        <taxon>Dikarya</taxon>
        <taxon>Ascomycota</taxon>
        <taxon>Pezizomycotina</taxon>
        <taxon>Dothideomycetes</taxon>
        <taxon>Dothideomycetidae</taxon>
        <taxon>Dothideales</taxon>
        <taxon>Saccotheciaceae</taxon>
        <taxon>Aureobasidium</taxon>
    </lineage>
</organism>
<dbReference type="PANTHER" id="PTHR43111:SF1">
    <property type="entry name" value="ALDEHYDE DEHYDROGENASE B-RELATED"/>
    <property type="match status" value="1"/>
</dbReference>
<dbReference type="Gene3D" id="3.40.309.10">
    <property type="entry name" value="Aldehyde Dehydrogenase, Chain A, domain 2"/>
    <property type="match status" value="1"/>
</dbReference>
<evidence type="ECO:0000256" key="1">
    <source>
        <dbReference type="SAM" id="Phobius"/>
    </source>
</evidence>
<comment type="caution">
    <text evidence="3">The sequence shown here is derived from an EMBL/GenBank/DDBJ whole genome shotgun (WGS) entry which is preliminary data.</text>
</comment>
<dbReference type="Pfam" id="PF00171">
    <property type="entry name" value="Aldedh"/>
    <property type="match status" value="1"/>
</dbReference>
<evidence type="ECO:0000313" key="4">
    <source>
        <dbReference type="Proteomes" id="UP000304951"/>
    </source>
</evidence>
<dbReference type="PANTHER" id="PTHR43111">
    <property type="entry name" value="ALDEHYDE DEHYDROGENASE B-RELATED"/>
    <property type="match status" value="1"/>
</dbReference>
<name>A0A4S8SKX1_AURPU</name>
<gene>
    <name evidence="3" type="ORF">D6D28_04416</name>
</gene>
<feature type="transmembrane region" description="Helical" evidence="1">
    <location>
        <begin position="458"/>
        <end position="481"/>
    </location>
</feature>
<dbReference type="EMBL" id="QZAF01000151">
    <property type="protein sequence ID" value="THV71456.1"/>
    <property type="molecule type" value="Genomic_DNA"/>
</dbReference>
<dbReference type="InterPro" id="IPR015590">
    <property type="entry name" value="Aldehyde_DH_dom"/>
</dbReference>
<reference evidence="3 4" key="1">
    <citation type="submission" date="2018-10" db="EMBL/GenBank/DDBJ databases">
        <title>Fifty Aureobasidium pullulans genomes reveal a recombining polyextremotolerant generalist.</title>
        <authorList>
            <person name="Gostincar C."/>
            <person name="Turk M."/>
            <person name="Zajc J."/>
            <person name="Gunde-Cimerman N."/>
        </authorList>
    </citation>
    <scope>NUCLEOTIDE SEQUENCE [LARGE SCALE GENOMIC DNA]</scope>
    <source>
        <strain evidence="3 4">EXF-11900</strain>
    </source>
</reference>
<dbReference type="InterPro" id="IPR016162">
    <property type="entry name" value="Ald_DH_N"/>
</dbReference>
<feature type="domain" description="Aldehyde dehydrogenase" evidence="2">
    <location>
        <begin position="19"/>
        <end position="331"/>
    </location>
</feature>
<protein>
    <submittedName>
        <fullName evidence="3">Aldehyde dehydrogenase PutA</fullName>
    </submittedName>
</protein>
<accession>A0A4S8SKX1</accession>
<dbReference type="AlphaFoldDB" id="A0A4S8SKX1"/>
<dbReference type="SUPFAM" id="SSF53720">
    <property type="entry name" value="ALDH-like"/>
    <property type="match status" value="1"/>
</dbReference>
<dbReference type="GO" id="GO:0016620">
    <property type="term" value="F:oxidoreductase activity, acting on the aldehyde or oxo group of donors, NAD or NADP as acceptor"/>
    <property type="evidence" value="ECO:0007669"/>
    <property type="project" value="InterPro"/>
</dbReference>
<evidence type="ECO:0000313" key="3">
    <source>
        <dbReference type="EMBL" id="THV71456.1"/>
    </source>
</evidence>
<keyword evidence="1" id="KW-1133">Transmembrane helix</keyword>
<keyword evidence="1" id="KW-0472">Membrane</keyword>
<dbReference type="Proteomes" id="UP000304951">
    <property type="component" value="Unassembled WGS sequence"/>
</dbReference>
<dbReference type="Gene3D" id="3.40.605.10">
    <property type="entry name" value="Aldehyde Dehydrogenase, Chain A, domain 1"/>
    <property type="match status" value="1"/>
</dbReference>
<evidence type="ECO:0000259" key="2">
    <source>
        <dbReference type="Pfam" id="PF00171"/>
    </source>
</evidence>